<dbReference type="InterPro" id="IPR039774">
    <property type="entry name" value="Sin3-like"/>
</dbReference>
<keyword evidence="4" id="KW-1185">Reference proteome</keyword>
<protein>
    <submittedName>
        <fullName evidence="3">Paired amphipathic helix protein Sin3a</fullName>
    </submittedName>
</protein>
<proteinExistence type="predicted"/>
<dbReference type="GO" id="GO:0070822">
    <property type="term" value="C:Sin3-type complex"/>
    <property type="evidence" value="ECO:0007669"/>
    <property type="project" value="TreeGrafter"/>
</dbReference>
<comment type="caution">
    <text evidence="3">The sequence shown here is derived from an EMBL/GenBank/DDBJ whole genome shotgun (WGS) entry which is preliminary data.</text>
</comment>
<dbReference type="EMBL" id="WJQU01000004">
    <property type="protein sequence ID" value="KAJ6635611.1"/>
    <property type="molecule type" value="Genomic_DNA"/>
</dbReference>
<dbReference type="GO" id="GO:0003714">
    <property type="term" value="F:transcription corepressor activity"/>
    <property type="evidence" value="ECO:0007669"/>
    <property type="project" value="InterPro"/>
</dbReference>
<evidence type="ECO:0000256" key="1">
    <source>
        <dbReference type="ARBA" id="ARBA00022491"/>
    </source>
</evidence>
<dbReference type="InterPro" id="IPR031693">
    <property type="entry name" value="Sin3_C"/>
</dbReference>
<dbReference type="PANTHER" id="PTHR12346:SF0">
    <property type="entry name" value="SIN3A, ISOFORM G"/>
    <property type="match status" value="1"/>
</dbReference>
<dbReference type="AlphaFoldDB" id="A0A9Q0MPR3"/>
<gene>
    <name evidence="3" type="primary">SIN3A</name>
    <name evidence="3" type="ORF">Bhyg_14197</name>
</gene>
<dbReference type="Proteomes" id="UP001151699">
    <property type="component" value="Chromosome C"/>
</dbReference>
<dbReference type="PANTHER" id="PTHR12346">
    <property type="entry name" value="SIN3B-RELATED"/>
    <property type="match status" value="1"/>
</dbReference>
<dbReference type="GO" id="GO:0000122">
    <property type="term" value="P:negative regulation of transcription by RNA polymerase II"/>
    <property type="evidence" value="ECO:0007669"/>
    <property type="project" value="TreeGrafter"/>
</dbReference>
<name>A0A9Q0MPR3_9DIPT</name>
<evidence type="ECO:0000259" key="2">
    <source>
        <dbReference type="Pfam" id="PF16879"/>
    </source>
</evidence>
<evidence type="ECO:0000313" key="4">
    <source>
        <dbReference type="Proteomes" id="UP001151699"/>
    </source>
</evidence>
<organism evidence="3 4">
    <name type="scientific">Pseudolycoriella hygida</name>
    <dbReference type="NCBI Taxonomy" id="35572"/>
    <lineage>
        <taxon>Eukaryota</taxon>
        <taxon>Metazoa</taxon>
        <taxon>Ecdysozoa</taxon>
        <taxon>Arthropoda</taxon>
        <taxon>Hexapoda</taxon>
        <taxon>Insecta</taxon>
        <taxon>Pterygota</taxon>
        <taxon>Neoptera</taxon>
        <taxon>Endopterygota</taxon>
        <taxon>Diptera</taxon>
        <taxon>Nematocera</taxon>
        <taxon>Sciaroidea</taxon>
        <taxon>Sciaridae</taxon>
        <taxon>Pseudolycoriella</taxon>
    </lineage>
</organism>
<feature type="domain" description="Sin3 C-terminal" evidence="2">
    <location>
        <begin position="9"/>
        <end position="216"/>
    </location>
</feature>
<accession>A0A9Q0MPR3</accession>
<sequence length="314" mass="36278">MIEEAYTLFLANNNWYLFLRLHAILCDRLRTMFERANVLAAEEAKYRSNRRDSTATSLRLKPKSDIQVEDYYPTFLEMLKNVLDGNMDVNNYEDSLREMFGIHAYIAFTLDRVVGNAVRQLQHCVTERGAIECVELFHQEQRKNSAGGYCKTAHKRVAAELAYQRRAEAILQDENCFKVYIYKIDCKVTIELLDTESDETEKCVSNAQTWNNYVECLTNPMASMSSTTRPTDGNNIAKIEIKTEKSDDDVIWTSLTSFESLETWALPRNIRYCLDILADVNFTYLYIGTNTLRFSKSGEITVKVVAFERVVQFT</sequence>
<reference evidence="3" key="1">
    <citation type="submission" date="2022-07" db="EMBL/GenBank/DDBJ databases">
        <authorList>
            <person name="Trinca V."/>
            <person name="Uliana J.V.C."/>
            <person name="Torres T.T."/>
            <person name="Ward R.J."/>
            <person name="Monesi N."/>
        </authorList>
    </citation>
    <scope>NUCLEOTIDE SEQUENCE</scope>
    <source>
        <strain evidence="3">HSMRA1968</strain>
        <tissue evidence="3">Whole embryos</tissue>
    </source>
</reference>
<evidence type="ECO:0000313" key="3">
    <source>
        <dbReference type="EMBL" id="KAJ6635611.1"/>
    </source>
</evidence>
<keyword evidence="1" id="KW-0678">Repressor</keyword>
<dbReference type="Pfam" id="PF16879">
    <property type="entry name" value="Sin3a_C"/>
    <property type="match status" value="1"/>
</dbReference>
<dbReference type="OrthoDB" id="10070392at2759"/>